<reference evidence="1" key="1">
    <citation type="submission" date="2022-10" db="EMBL/GenBank/DDBJ databases">
        <title>Complete Genome of Trichothecium roseum strain YXFP-22015, a Plant Pathogen Isolated from Citrus.</title>
        <authorList>
            <person name="Wang Y."/>
            <person name="Zhu L."/>
        </authorList>
    </citation>
    <scope>NUCLEOTIDE SEQUENCE</scope>
    <source>
        <strain evidence="1">YXFP-22015</strain>
    </source>
</reference>
<evidence type="ECO:0000313" key="1">
    <source>
        <dbReference type="EMBL" id="KAI9903455.1"/>
    </source>
</evidence>
<protein>
    <submittedName>
        <fullName evidence="1">Uncharacterized protein</fullName>
    </submittedName>
</protein>
<proteinExistence type="predicted"/>
<accession>A0ACC0VCL8</accession>
<comment type="caution">
    <text evidence="1">The sequence shown here is derived from an EMBL/GenBank/DDBJ whole genome shotgun (WGS) entry which is preliminary data.</text>
</comment>
<name>A0ACC0VCL8_9HYPO</name>
<dbReference type="EMBL" id="CM047941">
    <property type="protein sequence ID" value="KAI9903455.1"/>
    <property type="molecule type" value="Genomic_DNA"/>
</dbReference>
<dbReference type="Proteomes" id="UP001163324">
    <property type="component" value="Chromosome 2"/>
</dbReference>
<organism evidence="1 2">
    <name type="scientific">Trichothecium roseum</name>
    <dbReference type="NCBI Taxonomy" id="47278"/>
    <lineage>
        <taxon>Eukaryota</taxon>
        <taxon>Fungi</taxon>
        <taxon>Dikarya</taxon>
        <taxon>Ascomycota</taxon>
        <taxon>Pezizomycotina</taxon>
        <taxon>Sordariomycetes</taxon>
        <taxon>Hypocreomycetidae</taxon>
        <taxon>Hypocreales</taxon>
        <taxon>Hypocreales incertae sedis</taxon>
        <taxon>Trichothecium</taxon>
    </lineage>
</organism>
<evidence type="ECO:0000313" key="2">
    <source>
        <dbReference type="Proteomes" id="UP001163324"/>
    </source>
</evidence>
<gene>
    <name evidence="1" type="ORF">N3K66_002807</name>
</gene>
<sequence length="356" mass="39423">MTMTMTVLRSLAALTALASGAVATFDIDSSPNAVGICYSVWHSITYDGTAPPPDITEIEAGNGAFSGQGAWHWWGRPEGGYYRGDNRGVYDRHFQQISGAGIDFIVIDATNLQGYGEYAPGLFTEPSDVLLDEMKVQRAAGVSTPHVVFWVRTNAEDADPAAVGRFVRDRYMNHPDYQDFFVTLGGKPLLVTTDTLPDELAADFTLRKMWGLQGTLAEAEWSFLQDAPQNVAMSGGAPEQVSVCTAKQADYMTNFDSATPRRQGETFRDQWQRAFDVKPKVVMLTWWNEWAAQRQADNGSGQPQFVDNYNAEYSRDIEPMDPSQVTSHGSKYLDWTTQYISAYKMNQPIPGGLAGY</sequence>
<keyword evidence="2" id="KW-1185">Reference proteome</keyword>